<name>A0ABQ4C371_9ACTN</name>
<gene>
    <name evidence="1" type="ORF">Air01nite_33280</name>
</gene>
<dbReference type="EMBL" id="BONC01000021">
    <property type="protein sequence ID" value="GIF57233.1"/>
    <property type="molecule type" value="Genomic_DNA"/>
</dbReference>
<proteinExistence type="predicted"/>
<comment type="caution">
    <text evidence="1">The sequence shown here is derived from an EMBL/GenBank/DDBJ whole genome shotgun (WGS) entry which is preliminary data.</text>
</comment>
<accession>A0ABQ4C371</accession>
<sequence length="191" mass="20492">MAQWAVVIPEARLAAERLFHHETLELADGGDAPGPVEGDQVLVVAEEPAPRIVALGRVTAAAGRADDDPDNADVATRAPVVVTYTRRFFDEPAAAGELTLAGPVTAVDEPTYATLSARVTPAVDNRTWLVSLDLPIEAPTSAEAVRLFWSYVMELGPRELPTYVAPSDDELAMQAFVLGEEANQDPEEDED</sequence>
<organism evidence="1 2">
    <name type="scientific">Asanoa iriomotensis</name>
    <dbReference type="NCBI Taxonomy" id="234613"/>
    <lineage>
        <taxon>Bacteria</taxon>
        <taxon>Bacillati</taxon>
        <taxon>Actinomycetota</taxon>
        <taxon>Actinomycetes</taxon>
        <taxon>Micromonosporales</taxon>
        <taxon>Micromonosporaceae</taxon>
        <taxon>Asanoa</taxon>
    </lineage>
</organism>
<reference evidence="1 2" key="1">
    <citation type="submission" date="2021-01" db="EMBL/GenBank/DDBJ databases">
        <title>Whole genome shotgun sequence of Asanoa iriomotensis NBRC 100142.</title>
        <authorList>
            <person name="Komaki H."/>
            <person name="Tamura T."/>
        </authorList>
    </citation>
    <scope>NUCLEOTIDE SEQUENCE [LARGE SCALE GENOMIC DNA]</scope>
    <source>
        <strain evidence="1 2">NBRC 100142</strain>
    </source>
</reference>
<dbReference type="Proteomes" id="UP000624325">
    <property type="component" value="Unassembled WGS sequence"/>
</dbReference>
<protein>
    <submittedName>
        <fullName evidence="1">Uncharacterized protein</fullName>
    </submittedName>
</protein>
<keyword evidence="2" id="KW-1185">Reference proteome</keyword>
<evidence type="ECO:0000313" key="2">
    <source>
        <dbReference type="Proteomes" id="UP000624325"/>
    </source>
</evidence>
<evidence type="ECO:0000313" key="1">
    <source>
        <dbReference type="EMBL" id="GIF57233.1"/>
    </source>
</evidence>